<dbReference type="InterPro" id="IPR029069">
    <property type="entry name" value="HotDog_dom_sf"/>
</dbReference>
<proteinExistence type="inferred from homology"/>
<keyword evidence="4" id="KW-1185">Reference proteome</keyword>
<dbReference type="PANTHER" id="PTHR31793">
    <property type="entry name" value="4-HYDROXYBENZOYL-COA THIOESTERASE FAMILY MEMBER"/>
    <property type="match status" value="1"/>
</dbReference>
<dbReference type="AlphaFoldDB" id="A0A165W8H8"/>
<evidence type="ECO:0000313" key="4">
    <source>
        <dbReference type="Proteomes" id="UP000076476"/>
    </source>
</evidence>
<keyword evidence="2" id="KW-0378">Hydrolase</keyword>
<dbReference type="Gene3D" id="3.10.129.10">
    <property type="entry name" value="Hotdog Thioesterase"/>
    <property type="match status" value="1"/>
</dbReference>
<accession>A0A165W8H8</accession>
<dbReference type="SUPFAM" id="SSF54637">
    <property type="entry name" value="Thioesterase/thiol ester dehydrase-isomerase"/>
    <property type="match status" value="1"/>
</dbReference>
<accession>A0A164BUG8</accession>
<name>A0A165W8H8_9BACI</name>
<evidence type="ECO:0000256" key="2">
    <source>
        <dbReference type="ARBA" id="ARBA00022801"/>
    </source>
</evidence>
<evidence type="ECO:0000313" key="3">
    <source>
        <dbReference type="EMBL" id="KZN94781.1"/>
    </source>
</evidence>
<dbReference type="PANTHER" id="PTHR31793:SF27">
    <property type="entry name" value="NOVEL THIOESTERASE SUPERFAMILY DOMAIN AND SAPOSIN A-TYPE DOMAIN CONTAINING PROTEIN (0610012H03RIK)"/>
    <property type="match status" value="1"/>
</dbReference>
<evidence type="ECO:0000256" key="1">
    <source>
        <dbReference type="ARBA" id="ARBA00005953"/>
    </source>
</evidence>
<dbReference type="GO" id="GO:0047617">
    <property type="term" value="F:fatty acyl-CoA hydrolase activity"/>
    <property type="evidence" value="ECO:0007669"/>
    <property type="project" value="TreeGrafter"/>
</dbReference>
<organism evidence="3 4">
    <name type="scientific">Aeribacillus pallidus</name>
    <dbReference type="NCBI Taxonomy" id="33936"/>
    <lineage>
        <taxon>Bacteria</taxon>
        <taxon>Bacillati</taxon>
        <taxon>Bacillota</taxon>
        <taxon>Bacilli</taxon>
        <taxon>Bacillales</taxon>
        <taxon>Bacillaceae</taxon>
        <taxon>Aeribacillus</taxon>
    </lineage>
</organism>
<dbReference type="Proteomes" id="UP000076476">
    <property type="component" value="Unassembled WGS sequence"/>
</dbReference>
<dbReference type="Pfam" id="PF13279">
    <property type="entry name" value="4HBT_2"/>
    <property type="match status" value="1"/>
</dbReference>
<reference evidence="3 4" key="1">
    <citation type="submission" date="2016-04" db="EMBL/GenBank/DDBJ databases">
        <title>Draft genome sequence of Aeribacillus pallidus 8m3 from petroleum reservoir.</title>
        <authorList>
            <person name="Poltaraus A.B."/>
            <person name="Nazina T.N."/>
            <person name="Tourova T.P."/>
            <person name="Malakho S.M."/>
            <person name="Korshunova A.V."/>
            <person name="Sokolova D.S."/>
        </authorList>
    </citation>
    <scope>NUCLEOTIDE SEQUENCE [LARGE SCALE GENOMIC DNA]</scope>
    <source>
        <strain evidence="3 4">8m3</strain>
    </source>
</reference>
<comment type="similarity">
    <text evidence="1">Belongs to the 4-hydroxybenzoyl-CoA thioesterase family.</text>
</comment>
<gene>
    <name evidence="3" type="ORF">AZI98_17455</name>
</gene>
<dbReference type="CDD" id="cd00586">
    <property type="entry name" value="4HBT"/>
    <property type="match status" value="1"/>
</dbReference>
<dbReference type="EMBL" id="LWBR01000075">
    <property type="protein sequence ID" value="KZN94781.1"/>
    <property type="molecule type" value="Genomic_DNA"/>
</dbReference>
<dbReference type="InterPro" id="IPR050563">
    <property type="entry name" value="4-hydroxybenzoyl-CoA_TE"/>
</dbReference>
<protein>
    <submittedName>
        <fullName evidence="3">Thioesterase</fullName>
    </submittedName>
</protein>
<dbReference type="RefSeq" id="WP_063389531.1">
    <property type="nucleotide sequence ID" value="NZ_LVHY01000002.1"/>
</dbReference>
<sequence length="136" mass="15650">MKTIPDTEIYVRYCETDASGHVNNTSYYLYMEEARTKFLKHMSKQVGNQDWKFILASTKCDYLAQAYAHDTLTVTSKITRIGTKSFSMEHEIKNAETGKLIAKGEGVIVHYNFKLQRSEPLTPEMRSILEQYLVAV</sequence>
<comment type="caution">
    <text evidence="3">The sequence shown here is derived from an EMBL/GenBank/DDBJ whole genome shotgun (WGS) entry which is preliminary data.</text>
</comment>
<dbReference type="STRING" id="33936.AZI98_17455"/>